<sequence length="77" mass="8897">MNTRKQQANAFFATLNQATQAEETFNTIREQRANQPPEPTTHTYTEQDQAQHHEDMLQASLSVFDNLGKRGPNDLWH</sequence>
<dbReference type="RefSeq" id="WP_121485510.1">
    <property type="nucleotide sequence ID" value="NZ_QQXL01000006.1"/>
</dbReference>
<dbReference type="AlphaFoldDB" id="A0A496PH94"/>
<feature type="region of interest" description="Disordered" evidence="1">
    <location>
        <begin position="31"/>
        <end position="59"/>
    </location>
</feature>
<dbReference type="EMBL" id="QQXL01000006">
    <property type="protein sequence ID" value="RKW69839.1"/>
    <property type="molecule type" value="Genomic_DNA"/>
</dbReference>
<reference evidence="2 3" key="1">
    <citation type="submission" date="2018-07" db="EMBL/GenBank/DDBJ databases">
        <title>Arthrobacter sp. nov., isolated from raw cow's milk with high bacterial count.</title>
        <authorList>
            <person name="Hahne J."/>
            <person name="Isele D."/>
            <person name="Lipski A."/>
        </authorList>
    </citation>
    <scope>NUCLEOTIDE SEQUENCE [LARGE SCALE GENOMIC DNA]</scope>
    <source>
        <strain evidence="2 3">JZ R-183</strain>
    </source>
</reference>
<dbReference type="Proteomes" id="UP000273119">
    <property type="component" value="Unassembled WGS sequence"/>
</dbReference>
<organism evidence="2 3">
    <name type="scientific">Galactobacter caseinivorans</name>
    <dbReference type="NCBI Taxonomy" id="2676123"/>
    <lineage>
        <taxon>Bacteria</taxon>
        <taxon>Bacillati</taxon>
        <taxon>Actinomycetota</taxon>
        <taxon>Actinomycetes</taxon>
        <taxon>Micrococcales</taxon>
        <taxon>Micrococcaceae</taxon>
        <taxon>Galactobacter</taxon>
    </lineage>
</organism>
<accession>A0A496PH94</accession>
<keyword evidence="3" id="KW-1185">Reference proteome</keyword>
<name>A0A496PH94_9MICC</name>
<protein>
    <submittedName>
        <fullName evidence="2">Uncharacterized protein</fullName>
    </submittedName>
</protein>
<proteinExistence type="predicted"/>
<comment type="caution">
    <text evidence="2">The sequence shown here is derived from an EMBL/GenBank/DDBJ whole genome shotgun (WGS) entry which is preliminary data.</text>
</comment>
<gene>
    <name evidence="2" type="ORF">DWQ67_10165</name>
</gene>
<evidence type="ECO:0000313" key="2">
    <source>
        <dbReference type="EMBL" id="RKW69839.1"/>
    </source>
</evidence>
<evidence type="ECO:0000313" key="3">
    <source>
        <dbReference type="Proteomes" id="UP000273119"/>
    </source>
</evidence>
<evidence type="ECO:0000256" key="1">
    <source>
        <dbReference type="SAM" id="MobiDB-lite"/>
    </source>
</evidence>